<evidence type="ECO:0000259" key="3">
    <source>
        <dbReference type="PROSITE" id="PS51819"/>
    </source>
</evidence>
<comment type="caution">
    <text evidence="4">The sequence shown here is derived from an EMBL/GenBank/DDBJ whole genome shotgun (WGS) entry which is preliminary data.</text>
</comment>
<dbReference type="InterPro" id="IPR051785">
    <property type="entry name" value="MMCE/EMCE_epimerase"/>
</dbReference>
<dbReference type="Proteomes" id="UP000635384">
    <property type="component" value="Unassembled WGS sequence"/>
</dbReference>
<organism evidence="4 5">
    <name type="scientific">Erythrobacter rubeus</name>
    <dbReference type="NCBI Taxonomy" id="2760803"/>
    <lineage>
        <taxon>Bacteria</taxon>
        <taxon>Pseudomonadati</taxon>
        <taxon>Pseudomonadota</taxon>
        <taxon>Alphaproteobacteria</taxon>
        <taxon>Sphingomonadales</taxon>
        <taxon>Erythrobacteraceae</taxon>
        <taxon>Erythrobacter/Porphyrobacter group</taxon>
        <taxon>Erythrobacter</taxon>
    </lineage>
</organism>
<keyword evidence="1" id="KW-0479">Metal-binding</keyword>
<feature type="domain" description="VOC" evidence="3">
    <location>
        <begin position="154"/>
        <end position="280"/>
    </location>
</feature>
<dbReference type="EMBL" id="JACXLC010000001">
    <property type="protein sequence ID" value="MBD2841886.1"/>
    <property type="molecule type" value="Genomic_DNA"/>
</dbReference>
<name>A0ABR8KUH6_9SPHN</name>
<dbReference type="Pfam" id="PF00903">
    <property type="entry name" value="Glyoxalase"/>
    <property type="match status" value="1"/>
</dbReference>
<keyword evidence="5" id="KW-1185">Reference proteome</keyword>
<reference evidence="4 5" key="1">
    <citation type="submission" date="2020-09" db="EMBL/GenBank/DDBJ databases">
        <authorList>
            <person name="Yoon J.-W."/>
        </authorList>
    </citation>
    <scope>NUCLEOTIDE SEQUENCE [LARGE SCALE GENOMIC DNA]</scope>
    <source>
        <strain evidence="4 5">KMU-140</strain>
    </source>
</reference>
<evidence type="ECO:0000313" key="4">
    <source>
        <dbReference type="EMBL" id="MBD2841886.1"/>
    </source>
</evidence>
<evidence type="ECO:0000256" key="1">
    <source>
        <dbReference type="ARBA" id="ARBA00022723"/>
    </source>
</evidence>
<protein>
    <submittedName>
        <fullName evidence="4">VOC family protein</fullName>
    </submittedName>
</protein>
<dbReference type="PANTHER" id="PTHR43048:SF3">
    <property type="entry name" value="METHYLMALONYL-COA EPIMERASE, MITOCHONDRIAL"/>
    <property type="match status" value="1"/>
</dbReference>
<feature type="region of interest" description="Disordered" evidence="2">
    <location>
        <begin position="114"/>
        <end position="146"/>
    </location>
</feature>
<dbReference type="PANTHER" id="PTHR43048">
    <property type="entry name" value="METHYLMALONYL-COA EPIMERASE"/>
    <property type="match status" value="1"/>
</dbReference>
<evidence type="ECO:0000256" key="2">
    <source>
        <dbReference type="SAM" id="MobiDB-lite"/>
    </source>
</evidence>
<dbReference type="InterPro" id="IPR037523">
    <property type="entry name" value="VOC_core"/>
</dbReference>
<evidence type="ECO:0000313" key="5">
    <source>
        <dbReference type="Proteomes" id="UP000635384"/>
    </source>
</evidence>
<dbReference type="PROSITE" id="PS51819">
    <property type="entry name" value="VOC"/>
    <property type="match status" value="1"/>
</dbReference>
<accession>A0ABR8KUH6</accession>
<sequence length="314" mass="34034">MTARSHPSIAKAIDVADVRFALPDLAKAEAFLIDFGFAVERSDDRLIARGAHGNIAYLAEASDDDEARFAGFSFAATSANEIEALADELDAETRENGQGLSVSLIDPDGFSVRALNPEHTPGPKAPPVGRNESGTRTRTRSRLAVPKGPSQVLRLGHVVLQVTDFESSLAWYQDRFGLLMSDRVLGPDGKTTVGAFLRCDRGEEVTDHHSLFLMQSPGGVAKIEHAAFEVADFDSLMAGADHLKAQGYEQEWGIGRHLLGAHIFDYWRDPFGFTLEHWTDGDLIDSSDPEGTHDLMALLGSQWGPPHAMLGGGK</sequence>
<proteinExistence type="predicted"/>
<dbReference type="InterPro" id="IPR029068">
    <property type="entry name" value="Glyas_Bleomycin-R_OHBP_Dase"/>
</dbReference>
<dbReference type="RefSeq" id="WP_190787390.1">
    <property type="nucleotide sequence ID" value="NZ_JACXLC010000001.1"/>
</dbReference>
<dbReference type="SUPFAM" id="SSF54593">
    <property type="entry name" value="Glyoxalase/Bleomycin resistance protein/Dihydroxybiphenyl dioxygenase"/>
    <property type="match status" value="2"/>
</dbReference>
<dbReference type="InterPro" id="IPR004360">
    <property type="entry name" value="Glyas_Fos-R_dOase_dom"/>
</dbReference>
<dbReference type="Gene3D" id="3.10.180.10">
    <property type="entry name" value="2,3-Dihydroxybiphenyl 1,2-Dioxygenase, domain 1"/>
    <property type="match status" value="2"/>
</dbReference>
<gene>
    <name evidence="4" type="ORF">IB285_06375</name>
</gene>